<evidence type="ECO:0000313" key="1">
    <source>
        <dbReference type="EMBL" id="DAD78110.1"/>
    </source>
</evidence>
<accession>A0A8S5M7A0</accession>
<reference evidence="1" key="1">
    <citation type="journal article" date="2021" name="Proc. Natl. Acad. Sci. U.S.A.">
        <title>A Catalog of Tens of Thousands of Viruses from Human Metagenomes Reveals Hidden Associations with Chronic Diseases.</title>
        <authorList>
            <person name="Tisza M.J."/>
            <person name="Buck C.B."/>
        </authorList>
    </citation>
    <scope>NUCLEOTIDE SEQUENCE</scope>
    <source>
        <strain evidence="1">Ctrgt10</strain>
    </source>
</reference>
<name>A0A8S5M7A0_9CAUD</name>
<dbReference type="EMBL" id="BK014839">
    <property type="protein sequence ID" value="DAD78110.1"/>
    <property type="molecule type" value="Genomic_DNA"/>
</dbReference>
<protein>
    <submittedName>
        <fullName evidence="1">Uncharacterized protein</fullName>
    </submittedName>
</protein>
<sequence length="63" mass="7470">MIKCDFCVTARYDNNGKVYSNENLCCTKNCADAIRIMSEVMKEEYRSRNSKNINKNYNYKTNR</sequence>
<proteinExistence type="predicted"/>
<organism evidence="1">
    <name type="scientific">Siphoviridae sp. ctrgt10</name>
    <dbReference type="NCBI Taxonomy" id="2826479"/>
    <lineage>
        <taxon>Viruses</taxon>
        <taxon>Duplodnaviria</taxon>
        <taxon>Heunggongvirae</taxon>
        <taxon>Uroviricota</taxon>
        <taxon>Caudoviricetes</taxon>
    </lineage>
</organism>